<dbReference type="CDD" id="cd06170">
    <property type="entry name" value="LuxR_C_like"/>
    <property type="match status" value="1"/>
</dbReference>
<dbReference type="EMBL" id="FOFT01000002">
    <property type="protein sequence ID" value="SEQ65777.1"/>
    <property type="molecule type" value="Genomic_DNA"/>
</dbReference>
<organism evidence="5 6">
    <name type="scientific">Lentzea flaviverrucosa</name>
    <dbReference type="NCBI Taxonomy" id="200379"/>
    <lineage>
        <taxon>Bacteria</taxon>
        <taxon>Bacillati</taxon>
        <taxon>Actinomycetota</taxon>
        <taxon>Actinomycetes</taxon>
        <taxon>Pseudonocardiales</taxon>
        <taxon>Pseudonocardiaceae</taxon>
        <taxon>Lentzea</taxon>
    </lineage>
</organism>
<keyword evidence="2" id="KW-0238">DNA-binding</keyword>
<keyword evidence="1" id="KW-0805">Transcription regulation</keyword>
<dbReference type="PANTHER" id="PTHR44688:SF16">
    <property type="entry name" value="DNA-BINDING TRANSCRIPTIONAL ACTIVATOR DEVR_DOSR"/>
    <property type="match status" value="1"/>
</dbReference>
<gene>
    <name evidence="5" type="ORF">SAMN05216195_1021000</name>
</gene>
<accession>A0A1H9HU28</accession>
<evidence type="ECO:0000256" key="1">
    <source>
        <dbReference type="ARBA" id="ARBA00023015"/>
    </source>
</evidence>
<protein>
    <submittedName>
        <fullName evidence="5">Regulatory protein, luxR family</fullName>
    </submittedName>
</protein>
<name>A0A1H9HU28_9PSEU</name>
<evidence type="ECO:0000259" key="4">
    <source>
        <dbReference type="PROSITE" id="PS50043"/>
    </source>
</evidence>
<dbReference type="AlphaFoldDB" id="A0A1H9HU28"/>
<evidence type="ECO:0000256" key="2">
    <source>
        <dbReference type="ARBA" id="ARBA00023125"/>
    </source>
</evidence>
<dbReference type="GO" id="GO:0003677">
    <property type="term" value="F:DNA binding"/>
    <property type="evidence" value="ECO:0007669"/>
    <property type="project" value="UniProtKB-KW"/>
</dbReference>
<evidence type="ECO:0000313" key="5">
    <source>
        <dbReference type="EMBL" id="SEQ65777.1"/>
    </source>
</evidence>
<dbReference type="GO" id="GO:0006355">
    <property type="term" value="P:regulation of DNA-templated transcription"/>
    <property type="evidence" value="ECO:0007669"/>
    <property type="project" value="InterPro"/>
</dbReference>
<keyword evidence="6" id="KW-1185">Reference proteome</keyword>
<dbReference type="OrthoDB" id="3178272at2"/>
<dbReference type="Pfam" id="PF00196">
    <property type="entry name" value="GerE"/>
    <property type="match status" value="1"/>
</dbReference>
<dbReference type="SUPFAM" id="SSF46894">
    <property type="entry name" value="C-terminal effector domain of the bipartite response regulators"/>
    <property type="match status" value="1"/>
</dbReference>
<feature type="domain" description="HTH luxR-type" evidence="4">
    <location>
        <begin position="178"/>
        <end position="243"/>
    </location>
</feature>
<dbReference type="PROSITE" id="PS50043">
    <property type="entry name" value="HTH_LUXR_2"/>
    <property type="match status" value="1"/>
</dbReference>
<reference evidence="6" key="1">
    <citation type="submission" date="2016-10" db="EMBL/GenBank/DDBJ databases">
        <authorList>
            <person name="Varghese N."/>
            <person name="Submissions S."/>
        </authorList>
    </citation>
    <scope>NUCLEOTIDE SEQUENCE [LARGE SCALE GENOMIC DNA]</scope>
    <source>
        <strain evidence="6">CGMCC 4.578</strain>
    </source>
</reference>
<dbReference type="PRINTS" id="PR00038">
    <property type="entry name" value="HTHLUXR"/>
</dbReference>
<evidence type="ECO:0000256" key="3">
    <source>
        <dbReference type="ARBA" id="ARBA00023163"/>
    </source>
</evidence>
<keyword evidence="3" id="KW-0804">Transcription</keyword>
<dbReference type="PANTHER" id="PTHR44688">
    <property type="entry name" value="DNA-BINDING TRANSCRIPTIONAL ACTIVATOR DEVR_DOSR"/>
    <property type="match status" value="1"/>
</dbReference>
<dbReference type="InterPro" id="IPR000792">
    <property type="entry name" value="Tscrpt_reg_LuxR_C"/>
</dbReference>
<dbReference type="InterPro" id="IPR036388">
    <property type="entry name" value="WH-like_DNA-bd_sf"/>
</dbReference>
<sequence>MEDRLGRWLDIVRDLLAEPVTVLPHRELLDGLVTTFGANAGSWIHRTADDQIDHHLWELGAKPGDDAIAWMQTRLHQHPLICWFAATADPVAQTVCRVPKSLWDPCYAAWGDIMRPLEVEHQMAIPLTLHGHCHRAFVLVTCGTDFSDDDLTLARRLQALLIGLDRQAQALERWMPRAPSHEASLTNREVAVLGLVADGLTARAIARRLLISPRTVQKHLEHVYAKLRATDKVSAVLKAQSLGLLGGHAGRFGSVAAR</sequence>
<dbReference type="PROSITE" id="PS00622">
    <property type="entry name" value="HTH_LUXR_1"/>
    <property type="match status" value="1"/>
</dbReference>
<proteinExistence type="predicted"/>
<dbReference type="Gene3D" id="1.10.10.10">
    <property type="entry name" value="Winged helix-like DNA-binding domain superfamily/Winged helix DNA-binding domain"/>
    <property type="match status" value="1"/>
</dbReference>
<evidence type="ECO:0000313" key="6">
    <source>
        <dbReference type="Proteomes" id="UP000199028"/>
    </source>
</evidence>
<dbReference type="InterPro" id="IPR016032">
    <property type="entry name" value="Sig_transdc_resp-reg_C-effctor"/>
</dbReference>
<dbReference type="Proteomes" id="UP000199028">
    <property type="component" value="Unassembled WGS sequence"/>
</dbReference>
<dbReference type="SMART" id="SM00421">
    <property type="entry name" value="HTH_LUXR"/>
    <property type="match status" value="1"/>
</dbReference>